<dbReference type="VEuPathDB" id="PlasmoDB:PYYM_1425500"/>
<dbReference type="VEuPathDB" id="PlasmoDB:PY02878"/>
<feature type="chain" id="PRO_5014502010" evidence="1">
    <location>
        <begin position="20"/>
        <end position="224"/>
    </location>
</feature>
<evidence type="ECO:0000313" key="3">
    <source>
        <dbReference type="EMBL" id="VTZ81548.1"/>
    </source>
</evidence>
<dbReference type="KEGG" id="pyo:PY17X_1423700"/>
<evidence type="ECO:0000313" key="4">
    <source>
        <dbReference type="Proteomes" id="UP000072874"/>
    </source>
</evidence>
<dbReference type="EMBL" id="LM993668">
    <property type="protein sequence ID" value="VTZ81548.1"/>
    <property type="molecule type" value="Genomic_DNA"/>
</dbReference>
<evidence type="ECO:0000313" key="2">
    <source>
        <dbReference type="EMBL" id="CDU20587.1"/>
    </source>
</evidence>
<organism evidence="2 5">
    <name type="scientific">Plasmodium yoelii</name>
    <dbReference type="NCBI Taxonomy" id="5861"/>
    <lineage>
        <taxon>Eukaryota</taxon>
        <taxon>Sar</taxon>
        <taxon>Alveolata</taxon>
        <taxon>Apicomplexa</taxon>
        <taxon>Aconoidasida</taxon>
        <taxon>Haemosporida</taxon>
        <taxon>Plasmodiidae</taxon>
        <taxon>Plasmodium</taxon>
        <taxon>Plasmodium (Vinckeia)</taxon>
    </lineage>
</organism>
<feature type="signal peptide" evidence="1">
    <location>
        <begin position="1"/>
        <end position="19"/>
    </location>
</feature>
<dbReference type="GeneID" id="3830052"/>
<dbReference type="VEuPathDB" id="PlasmoDB:Py17XNL_001401082"/>
<dbReference type="Proteomes" id="UP000072874">
    <property type="component" value="Chromosome 14"/>
</dbReference>
<keyword evidence="1" id="KW-0732">Signal</keyword>
<evidence type="ECO:0000256" key="1">
    <source>
        <dbReference type="SAM" id="SignalP"/>
    </source>
</evidence>
<reference evidence="3" key="4">
    <citation type="submission" date="2019-05" db="EMBL/GenBank/DDBJ databases">
        <authorList>
            <consortium name="Pathogen Informatics"/>
        </authorList>
    </citation>
    <scope>NUCLEOTIDE SEQUENCE</scope>
    <source>
        <strain evidence="3">17X</strain>
    </source>
</reference>
<dbReference type="Proteomes" id="UP000072904">
    <property type="component" value="Chromosome 14"/>
</dbReference>
<evidence type="ECO:0000313" key="5">
    <source>
        <dbReference type="Proteomes" id="UP000072904"/>
    </source>
</evidence>
<dbReference type="RefSeq" id="XP_730827.1">
    <property type="nucleotide sequence ID" value="XM_725734.1"/>
</dbReference>
<gene>
    <name evidence="3" type="ORF">PY17X_1423700</name>
    <name evidence="2" type="ORF">PYYM_1425500</name>
</gene>
<dbReference type="AlphaFoldDB" id="A0A077YBD4"/>
<reference evidence="3" key="3">
    <citation type="submission" date="2014-05" db="EMBL/GenBank/DDBJ databases">
        <authorList>
            <person name="Aslett M.A."/>
            <person name="De Silva N."/>
        </authorList>
    </citation>
    <scope>NUCLEOTIDE SEQUENCE</scope>
    <source>
        <strain evidence="3">17X</strain>
    </source>
</reference>
<dbReference type="OMA" id="ECSCSFK"/>
<dbReference type="VEuPathDB" id="PlasmoDB:PY17X_1423700"/>
<dbReference type="EMBL" id="LK934642">
    <property type="protein sequence ID" value="CDU20587.1"/>
    <property type="molecule type" value="Genomic_DNA"/>
</dbReference>
<reference evidence="4 5" key="1">
    <citation type="journal article" date="2014" name="BMC Biol.">
        <title>A comprehensive evaluation of rodent malaria parasite genomes and gene expression.</title>
        <authorList>
            <person name="Otto T.D."/>
            <person name="Bohme U."/>
            <person name="Jackson A.P."/>
            <person name="Hunt M."/>
            <person name="Franke-Fayard B."/>
            <person name="Hoeijmakers W.A."/>
            <person name="Religa A.A."/>
            <person name="Robertson L."/>
            <person name="Sanders M."/>
            <person name="Ogun S.A."/>
            <person name="Cunningham D."/>
            <person name="Erhart A."/>
            <person name="Billker O."/>
            <person name="Khan S.M."/>
            <person name="Stunnenberg H.G."/>
            <person name="Langhorne J."/>
            <person name="Holder A.A."/>
            <person name="Waters A.P."/>
            <person name="Newbold C.I."/>
            <person name="Pain A."/>
            <person name="Berriman M."/>
            <person name="Janse C.J."/>
        </authorList>
    </citation>
    <scope>NUCLEOTIDE SEQUENCE [LARGE SCALE GENOMIC DNA]</scope>
    <source>
        <strain evidence="3 4">17X</strain>
        <strain evidence="2 5">YM</strain>
    </source>
</reference>
<reference evidence="2" key="2">
    <citation type="submission" date="2014-05" db="EMBL/GenBank/DDBJ databases">
        <authorList>
            <person name="Aslett A.Martin."/>
            <person name="De Silva Nishadi"/>
        </authorList>
    </citation>
    <scope>NUCLEOTIDE SEQUENCE</scope>
    <source>
        <strain evidence="2">YM</strain>
    </source>
</reference>
<name>A0A077YBD4_PLAYE</name>
<accession>A0A077YBD4</accession>
<proteinExistence type="predicted"/>
<dbReference type="OrthoDB" id="368885at2759"/>
<sequence length="224" mass="26155">MHKWVLLIIYFALIESICAYNNKNIVSSFLSYINSKINYKNEVSKVIEMGNTLACLVNNNSQGYNECSCDFKKINEFEKKCSFHLKKSQEEAKNCSEEHCEICCNLIKPKNQNDSILAYELVCKKKCTKSTITLPLNQDDYKLAFTKLFEFIRIFYPPNILSYHPIQNKKYPTYTNKVLNTKYKQIANDLNLEANQINREYVNNEITPGIENKSEDLFSPYDEN</sequence>
<protein>
    <submittedName>
        <fullName evidence="2">Secreted ookinete protein, putative</fullName>
    </submittedName>
</protein>